<dbReference type="InterPro" id="IPR051221">
    <property type="entry name" value="LDLR-related"/>
</dbReference>
<dbReference type="GO" id="GO:0005509">
    <property type="term" value="F:calcium ion binding"/>
    <property type="evidence" value="ECO:0007669"/>
    <property type="project" value="InterPro"/>
</dbReference>
<feature type="disulfide bond" evidence="14">
    <location>
        <begin position="1336"/>
        <end position="1351"/>
    </location>
</feature>
<feature type="disulfide bond" evidence="14">
    <location>
        <begin position="720"/>
        <end position="738"/>
    </location>
</feature>
<dbReference type="SMART" id="SM00181">
    <property type="entry name" value="EGF"/>
    <property type="match status" value="8"/>
</dbReference>
<feature type="disulfide bond" evidence="14">
    <location>
        <begin position="1115"/>
        <end position="1130"/>
    </location>
</feature>
<feature type="repeat" description="LDL-receptor class B" evidence="15">
    <location>
        <begin position="2147"/>
        <end position="2190"/>
    </location>
</feature>
<organism evidence="19 20">
    <name type="scientific">Erpetoichthys calabaricus</name>
    <name type="common">Rope fish</name>
    <name type="synonym">Calamoichthys calabaricus</name>
    <dbReference type="NCBI Taxonomy" id="27687"/>
    <lineage>
        <taxon>Eukaryota</taxon>
        <taxon>Metazoa</taxon>
        <taxon>Chordata</taxon>
        <taxon>Craniata</taxon>
        <taxon>Vertebrata</taxon>
        <taxon>Euteleostomi</taxon>
        <taxon>Actinopterygii</taxon>
        <taxon>Polypteriformes</taxon>
        <taxon>Polypteridae</taxon>
        <taxon>Erpetoichthys</taxon>
    </lineage>
</organism>
<dbReference type="GO" id="GO:0043235">
    <property type="term" value="C:receptor complex"/>
    <property type="evidence" value="ECO:0007669"/>
    <property type="project" value="TreeGrafter"/>
</dbReference>
<dbReference type="PROSITE" id="PS00022">
    <property type="entry name" value="EGF_1"/>
    <property type="match status" value="1"/>
</dbReference>
<feature type="domain" description="EGF-like" evidence="18">
    <location>
        <begin position="2723"/>
        <end position="2759"/>
    </location>
</feature>
<evidence type="ECO:0000313" key="20">
    <source>
        <dbReference type="Proteomes" id="UP000694620"/>
    </source>
</evidence>
<evidence type="ECO:0000256" key="2">
    <source>
        <dbReference type="ARBA" id="ARBA00009939"/>
    </source>
</evidence>
<evidence type="ECO:0000256" key="15">
    <source>
        <dbReference type="PROSITE-ProRule" id="PRU00461"/>
    </source>
</evidence>
<evidence type="ECO:0000256" key="13">
    <source>
        <dbReference type="PROSITE-ProRule" id="PRU00076"/>
    </source>
</evidence>
<dbReference type="PROSITE" id="PS51120">
    <property type="entry name" value="LDLRB"/>
    <property type="match status" value="1"/>
</dbReference>
<evidence type="ECO:0000256" key="8">
    <source>
        <dbReference type="ARBA" id="ARBA00022989"/>
    </source>
</evidence>
<dbReference type="Pfam" id="PF00058">
    <property type="entry name" value="Ldl_recept_b"/>
    <property type="match status" value="1"/>
</dbReference>
<feature type="disulfide bond" evidence="14">
    <location>
        <begin position="1580"/>
        <end position="1598"/>
    </location>
</feature>
<keyword evidence="11" id="KW-0675">Receptor</keyword>
<sequence length="2845" mass="313544">MGRINVYMQKSNKTQLLYLGVTGVQSLAVDWLTDQLYWINPTDLAICAGASDGTGFVMILETMMNPTGLVLHPPTSNMFWMNRDESGQMFLESAAMDGSLRRTLAIVTAEETKALTVDSVTGRLFWISKYKESIETVFLDGSGRFSILGAFPRGTEVLGFASFQEWFYWSDGKQLWQTSRNSPQQSTALIQSSSSLLAIFHPLQRTNASASPCAHAACSHVCLPSPHRVPGYICACPDGMILRSSGKCENLIVLYATVNHLHKLEFDVTGVKKIKVLDLPEAITSFDFDWKRNWIYWINATGQLKRLKPQLNQSELIHTPVPVCFLRVDQEEGSVYWLSCSGHLIGMNKVNSHLPKTLYDTTRVITELHLDWMRGSLFWIEDRRILRMNLTDWRVWELLDASEAELGHLVLDIKSNRLIWNDQNAGMISLSIPRNEVTFLNGSWSSVESLVAAYDPYLLSLQGRGLVLWNSRRTRSVSAIEVEQLNAKAVMMMDSEQTDGQTLSSVAKVCPRTFMSCLDGSKCIPYDHFCDGDKDCKDGSDEKNCREGCNQPENFQCLDGKKCIDPAMVCDGNAQCSDGSDEANCNKGIQACDFTCDNEKCFPLNVRCDGVQNCLDLTDETDCENSIPILPARACPRTSVSCLDGDDCIFLTHLCDGDLDCKDGSDEENCRMDCRKPGYFPCGNGSKCLRSGQVCDGTPQCEDQSDEANCRRPTECAFLCHNGRCLPSHMQCDGKEDCADGSDEENCIPSDKSDLFQKVQTPTCLNESVLCPGEGICIARQKLCDGVEDCSDASDEKNCLQQCNAGYFRCPEGKCIKTQLVCDGIPQCFGGSDEQDCPGKQCAFSCDKNTKCLPETVRCDGRKDCKDGSDEVNCNQKVEGRPNGVPARICPRTFVTCSDGSDCIPNSHRCDGDKDCKDGSDEANCPQGCNNPESFRCQDGQKCIELGMVCDGEAQCFDRSDEVNCQKAVESCGLMCDNSKCLPLHMKCDGVLNCLDQSDESNCQMENRPPVSPARNCPRTFVSCRDGRDCISHSHLCDGDLDCDDESDEEYCRADCSRPGHFQCLDKKKCLKLKQVCDGVPQCEDQSDEVRCEKPVEDCGFVCGNGQCLPLRKQCDGKEDCGDGSDEADCVPKVLPTSSPSPLTCQNLSRPCLDQKGCFTPEQSCNGVSDCQDGSDEANCQVLLCMPGFFQCLDGKCIEEQLVCDGTPHCPSGSDEQNCTVRPCAFSCDENTKCFPESVRCDGKVDCGDGADEASCNEENGVSVLKIPTAVPTRVCPWTFVTCKDGSDCIPNSHLCDGDKDCKDGSDEANCVQGCNKPENFRCLDGLKCVEPRMVCDGKAQCFDSSDESKCQKAMESCDFLCDNDKCFTLHVKCDGVLNCLDQTDESDCMERRPEGLPVRTCPRTFVSCRDGSDCISIRHLCDGDLDCADESDEEYCRADCSRPGHFQCLDKKKCLKLKQVCDGVPQCDDQSDEAKCKKPVEDCGFFCGNGRCLPAHVQCDGKQDCADGADESNCVPKVISMATSSPPPLTCPSPSSPCLDQKGCVTPEQTCNGLNDCQDGSDEANCPVQPCKKPGFFQCADGKCIEEHLVCDGFRQCSSGSDEQNCPVSPCAFTCDKNTKCFPEIVLCDGKEDCADGTDEAKCASIKSLPTAPIPLKCPRTFVMCRDGSDCIPSDQMCDGDKDCSDGSDEVDCSEQCQPGYFQCQKGRKCIEDRLRCDGFPQCPDGSDEVGCRKPTETCAFHCDGNSHCFPETFKCDGERDCLDGTDEANCAHEECGQEEFQCSNGQCISSSLRCDGGADCRDHSDELNCFKLPHCPSERRCPDSKECLLEEWLCDGERDCEDGSDEKACKWPEVTCNQNQWTCASNTQCILKEWRCDGQLDCRDGSDEAGCVRSCGSHHFQCNNGECLNTSLACNGRTNCVDGSDEGGDCKKNCKKQCSQICYKTPAGPKCACNPGFTLAKDGSSCIDINECAVMSPNVCSQTCRNSEGSYTCDCLSGYLLEANGHSCKASGKEPFLLAAVQSDVLLYGLQSAKEDVLVSTARNMIFSLDYDWKAQRVFWLSLGSQSIKWISIDQKQKGTLVKGIKSDCIAVDWVGRNLYWTDGISGQIVAVSMYSTAAVPTNYTVVLDEDLDQPRALVLNPHSGFMYWSEIGADPQIEQAGMDGSSRKVLLSKGLGWPISLALDFITSRLYWSDDKLKSIGSVKLDGTDFKLMQLEESPSPLSLSVFEGFLYWSDTKKRVIQRADKSTGKNRKTLLKRLGQPFGLKIMHEVLQPVLPNPCQKLECSHICLTGPEQKAICRCPPGLILETDKATCTLPRDTAFLFVASSTSITQVYLRSIQSTIGMKIMPEHKVFSVPVVNQISAVDYILKNHTLFVADSEGQFIGQFKLKEPSLAFRGKVLQMDRVMVTAMAVDWITLTLYWSGGFPAFICVTSANGAYTATVLENLNQINSIALHPPTGYMCFSELDVKWNKFKIECSFMDGKNRKLVWSEGSRPRSLVFSESGAVLYWADPGMGVIGSVTLDGLKYNEYRTGRDIIAFAYGDNLLFWTTGNDTVKMWYSDGLQAKHLWFETKMKIVGLQVFSKYSQQGTNACVHNGGCNYFCLPYPGGKTCKCPIGYRSGGEADCVKEIRCAEFSKPCRDGRKCIPNRRFCDGEDDCLDGSDEEGCDSSDQKVKTDQKPKEKPSATPTREQPLQGSPRDFVYSGNPTMAAEELLRNLESKSCDREKCHFNGDCYLVNGKVKCNCLLGYGGEYCGGPVFKPISVPLTLGVAFVLLAFFAAVVIFAVVQKRRKEAQRNKDKQKTAMKDIEGDQFSSQTFANDIYDGEVVWQLFFLFVLVNHP</sequence>
<dbReference type="InterPro" id="IPR000033">
    <property type="entry name" value="LDLR_classB_rpt"/>
</dbReference>
<feature type="disulfide bond" evidence="14">
    <location>
        <begin position="859"/>
        <end position="874"/>
    </location>
</feature>
<reference evidence="19" key="1">
    <citation type="submission" date="2021-06" db="EMBL/GenBank/DDBJ databases">
        <authorList>
            <consortium name="Wellcome Sanger Institute Data Sharing"/>
        </authorList>
    </citation>
    <scope>NUCLEOTIDE SEQUENCE [LARGE SCALE GENOMIC DNA]</scope>
</reference>
<evidence type="ECO:0000256" key="16">
    <source>
        <dbReference type="SAM" id="MobiDB-lite"/>
    </source>
</evidence>
<feature type="disulfide bond" evidence="14">
    <location>
        <begin position="910"/>
        <end position="925"/>
    </location>
</feature>
<dbReference type="PROSITE" id="PS50068">
    <property type="entry name" value="LDLRA_2"/>
    <property type="match status" value="35"/>
</dbReference>
<dbReference type="Proteomes" id="UP000694620">
    <property type="component" value="Chromosome 7"/>
</dbReference>
<feature type="disulfide bond" evidence="14">
    <location>
        <begin position="1500"/>
        <end position="1515"/>
    </location>
</feature>
<feature type="disulfide bond" evidence="14">
    <location>
        <begin position="695"/>
        <end position="710"/>
    </location>
</feature>
<feature type="disulfide bond" evidence="14">
    <location>
        <begin position="1037"/>
        <end position="1052"/>
    </location>
</feature>
<feature type="disulfide bond" evidence="14">
    <location>
        <begin position="1077"/>
        <end position="1092"/>
    </location>
</feature>
<keyword evidence="8 17" id="KW-1133">Transmembrane helix</keyword>
<dbReference type="PROSITE" id="PS01209">
    <property type="entry name" value="LDLRA_1"/>
    <property type="match status" value="18"/>
</dbReference>
<dbReference type="InterPro" id="IPR000152">
    <property type="entry name" value="EGF-type_Asp/Asn_hydroxyl_site"/>
</dbReference>
<dbReference type="InterPro" id="IPR026823">
    <property type="entry name" value="cEGF"/>
</dbReference>
<feature type="disulfide bond" evidence="14">
    <location>
        <begin position="1718"/>
        <end position="1733"/>
    </location>
</feature>
<evidence type="ECO:0000256" key="12">
    <source>
        <dbReference type="ARBA" id="ARBA00023180"/>
    </source>
</evidence>
<feature type="disulfide bond" evidence="14">
    <location>
        <begin position="1897"/>
        <end position="1909"/>
    </location>
</feature>
<feature type="disulfide bond" evidence="14">
    <location>
        <begin position="2656"/>
        <end position="2671"/>
    </location>
</feature>
<keyword evidence="10 13" id="KW-1015">Disulfide bond</keyword>
<name>A0A8C4X7N0_ERPCA</name>
<dbReference type="InterPro" id="IPR001881">
    <property type="entry name" value="EGF-like_Ca-bd_dom"/>
</dbReference>
<dbReference type="CDD" id="cd00054">
    <property type="entry name" value="EGF_CA"/>
    <property type="match status" value="1"/>
</dbReference>
<dbReference type="CDD" id="cd00112">
    <property type="entry name" value="LDLa"/>
    <property type="match status" value="30"/>
</dbReference>
<feature type="disulfide bond" evidence="14">
    <location>
        <begin position="1679"/>
        <end position="1694"/>
    </location>
</feature>
<evidence type="ECO:0000259" key="18">
    <source>
        <dbReference type="PROSITE" id="PS50026"/>
    </source>
</evidence>
<feature type="region of interest" description="Disordered" evidence="16">
    <location>
        <begin position="2666"/>
        <end position="2706"/>
    </location>
</feature>
<keyword evidence="7" id="KW-0677">Repeat</keyword>
<feature type="disulfide bond" evidence="14">
    <location>
        <begin position="1488"/>
        <end position="1506"/>
    </location>
</feature>
<feature type="disulfide bond" evidence="14">
    <location>
        <begin position="784"/>
        <end position="799"/>
    </location>
</feature>
<feature type="transmembrane region" description="Helical" evidence="17">
    <location>
        <begin position="2770"/>
        <end position="2791"/>
    </location>
</feature>
<dbReference type="GO" id="GO:0042562">
    <property type="term" value="F:hormone binding"/>
    <property type="evidence" value="ECO:0007669"/>
    <property type="project" value="TreeGrafter"/>
</dbReference>
<feature type="disulfide bond" evidence="13">
    <location>
        <begin position="2749"/>
        <end position="2758"/>
    </location>
</feature>
<feature type="disulfide bond" evidence="14">
    <location>
        <begin position="1422"/>
        <end position="1437"/>
    </location>
</feature>
<dbReference type="SMART" id="SM00192">
    <property type="entry name" value="LDLa"/>
    <property type="match status" value="35"/>
</dbReference>
<comment type="caution">
    <text evidence="13">Lacks conserved residue(s) required for the propagation of feature annotation.</text>
</comment>
<comment type="similarity">
    <text evidence="2">Belongs to the LDLR family.</text>
</comment>
<feature type="compositionally biased region" description="Polar residues" evidence="16">
    <location>
        <begin position="2690"/>
        <end position="2699"/>
    </location>
</feature>
<feature type="disulfide bond" evidence="14">
    <location>
        <begin position="1552"/>
        <end position="1567"/>
    </location>
</feature>
<gene>
    <name evidence="19" type="primary">LOC114654425</name>
</gene>
<keyword evidence="3 13" id="KW-0245">EGF-like domain</keyword>
<evidence type="ECO:0000256" key="17">
    <source>
        <dbReference type="SAM" id="Phobius"/>
    </source>
</evidence>
<dbReference type="InterPro" id="IPR036055">
    <property type="entry name" value="LDL_receptor-like_sf"/>
</dbReference>
<evidence type="ECO:0000256" key="14">
    <source>
        <dbReference type="PROSITE-ProRule" id="PRU00124"/>
    </source>
</evidence>
<dbReference type="SMART" id="SM00179">
    <property type="entry name" value="EGF_CA"/>
    <property type="match status" value="2"/>
</dbReference>
<comment type="subcellular location">
    <subcellularLocation>
        <location evidence="1">Membrane</location>
        <topology evidence="1">Single-pass membrane protein</topology>
    </subcellularLocation>
</comment>
<evidence type="ECO:0000256" key="10">
    <source>
        <dbReference type="ARBA" id="ARBA00023157"/>
    </source>
</evidence>
<evidence type="ECO:0000256" key="7">
    <source>
        <dbReference type="ARBA" id="ARBA00022737"/>
    </source>
</evidence>
<feature type="disulfide bond" evidence="14">
    <location>
        <begin position="1374"/>
        <end position="1389"/>
    </location>
</feature>
<feature type="disulfide bond" evidence="14">
    <location>
        <begin position="1592"/>
        <end position="1607"/>
    </location>
</feature>
<dbReference type="FunFam" id="2.120.10.30:FF:000241">
    <property type="entry name" value="Low-density lipoprotein receptor-related protein 6"/>
    <property type="match status" value="1"/>
</dbReference>
<feature type="disulfide bond" evidence="14">
    <location>
        <begin position="1103"/>
        <end position="1121"/>
    </location>
</feature>
<feature type="disulfide bond" evidence="14">
    <location>
        <begin position="822"/>
        <end position="837"/>
    </location>
</feature>
<dbReference type="InterPro" id="IPR011042">
    <property type="entry name" value="6-blade_b-propeller_TolB-like"/>
</dbReference>
<feature type="disulfide bond" evidence="14">
    <location>
        <begin position="810"/>
        <end position="828"/>
    </location>
</feature>
<evidence type="ECO:0000256" key="9">
    <source>
        <dbReference type="ARBA" id="ARBA00023136"/>
    </source>
</evidence>
<dbReference type="GeneTree" id="ENSGT00940000162544"/>
<dbReference type="PROSITE" id="PS50026">
    <property type="entry name" value="EGF_3"/>
    <property type="match status" value="1"/>
</dbReference>
<evidence type="ECO:0000256" key="4">
    <source>
        <dbReference type="ARBA" id="ARBA00022583"/>
    </source>
</evidence>
<feature type="disulfide bond" evidence="14">
    <location>
        <begin position="608"/>
        <end position="623"/>
    </location>
</feature>
<dbReference type="InterPro" id="IPR009030">
    <property type="entry name" value="Growth_fac_rcpt_cys_sf"/>
</dbReference>
<feature type="disulfide bond" evidence="14">
    <location>
        <begin position="1629"/>
        <end position="1644"/>
    </location>
</feature>
<dbReference type="InterPro" id="IPR002172">
    <property type="entry name" value="LDrepeatLR_classA_rpt"/>
</dbReference>
<keyword evidence="9 17" id="KW-0472">Membrane</keyword>
<dbReference type="PRINTS" id="PR00261">
    <property type="entry name" value="LDLRECEPTOR"/>
</dbReference>
<dbReference type="SMART" id="SM00135">
    <property type="entry name" value="LY"/>
    <property type="match status" value="13"/>
</dbReference>
<feature type="disulfide bond" evidence="14">
    <location>
        <begin position="570"/>
        <end position="585"/>
    </location>
</feature>
<feature type="disulfide bond" evidence="14">
    <location>
        <begin position="950"/>
        <end position="965"/>
    </location>
</feature>
<dbReference type="Pfam" id="PF00057">
    <property type="entry name" value="Ldl_recept_a"/>
    <property type="match status" value="30"/>
</dbReference>
<reference evidence="19" key="3">
    <citation type="submission" date="2025-09" db="UniProtKB">
        <authorList>
            <consortium name="Ensembl"/>
        </authorList>
    </citation>
    <scope>IDENTIFICATION</scope>
</reference>
<feature type="disulfide bond" evidence="14">
    <location>
        <begin position="1241"/>
        <end position="1256"/>
    </location>
</feature>
<evidence type="ECO:0000256" key="5">
    <source>
        <dbReference type="ARBA" id="ARBA00022692"/>
    </source>
</evidence>
<feature type="disulfide bond" evidence="14">
    <location>
        <begin position="988"/>
        <end position="1003"/>
    </location>
</feature>
<dbReference type="Pfam" id="PF12662">
    <property type="entry name" value="cEGF"/>
    <property type="match status" value="1"/>
</dbReference>
<keyword evidence="12" id="KW-0325">Glycoprotein</keyword>
<feature type="disulfide bond" evidence="14">
    <location>
        <begin position="655"/>
        <end position="670"/>
    </location>
</feature>
<evidence type="ECO:0000256" key="6">
    <source>
        <dbReference type="ARBA" id="ARBA00022729"/>
    </source>
</evidence>
<dbReference type="SUPFAM" id="SSF57184">
    <property type="entry name" value="Growth factor receptor domain"/>
    <property type="match status" value="1"/>
</dbReference>
<dbReference type="InterPro" id="IPR000742">
    <property type="entry name" value="EGF"/>
</dbReference>
<keyword evidence="20" id="KW-1185">Reference proteome</keyword>
<dbReference type="Gene3D" id="4.10.1220.10">
    <property type="entry name" value="EGF-type module"/>
    <property type="match status" value="2"/>
</dbReference>
<dbReference type="PROSITE" id="PS01186">
    <property type="entry name" value="EGF_2"/>
    <property type="match status" value="1"/>
</dbReference>
<feature type="disulfide bond" evidence="14">
    <location>
        <begin position="1817"/>
        <end position="1829"/>
    </location>
</feature>
<keyword evidence="5 17" id="KW-0812">Transmembrane</keyword>
<feature type="disulfide bond" evidence="14">
    <location>
        <begin position="732"/>
        <end position="747"/>
    </location>
</feature>
<dbReference type="PROSITE" id="PS00010">
    <property type="entry name" value="ASX_HYDROXYL"/>
    <property type="match status" value="1"/>
</dbReference>
<accession>A0A8C4X7N0</accession>
<reference evidence="19" key="2">
    <citation type="submission" date="2025-08" db="UniProtKB">
        <authorList>
            <consortium name="Ensembl"/>
        </authorList>
    </citation>
    <scope>IDENTIFICATION</scope>
</reference>
<dbReference type="InterPro" id="IPR023415">
    <property type="entry name" value="LDLR_class-A_CS"/>
</dbReference>
<feature type="disulfide bond" evidence="14">
    <location>
        <begin position="1777"/>
        <end position="1789"/>
    </location>
</feature>
<feature type="disulfide bond" evidence="14">
    <location>
        <begin position="1165"/>
        <end position="1180"/>
    </location>
</feature>
<dbReference type="GO" id="GO:0006898">
    <property type="term" value="P:receptor-mediated endocytosis"/>
    <property type="evidence" value="ECO:0007669"/>
    <property type="project" value="TreeGrafter"/>
</dbReference>
<feature type="disulfide bond" evidence="14">
    <location>
        <begin position="1192"/>
        <end position="1210"/>
    </location>
</feature>
<proteinExistence type="inferred from homology"/>
<dbReference type="SUPFAM" id="SSF57424">
    <property type="entry name" value="LDL receptor-like module"/>
    <property type="match status" value="35"/>
</dbReference>
<evidence type="ECO:0000256" key="1">
    <source>
        <dbReference type="ARBA" id="ARBA00004167"/>
    </source>
</evidence>
<feature type="disulfide bond" evidence="14">
    <location>
        <begin position="803"/>
        <end position="815"/>
    </location>
</feature>
<feature type="disulfide bond" evidence="14">
    <location>
        <begin position="1796"/>
        <end position="1811"/>
    </location>
</feature>
<dbReference type="SMART" id="SM00286">
    <property type="entry name" value="PTI"/>
    <property type="match status" value="7"/>
</dbReference>
<dbReference type="InterPro" id="IPR018097">
    <property type="entry name" value="EGF_Ca-bd_CS"/>
</dbReference>
<dbReference type="GO" id="GO:0016324">
    <property type="term" value="C:apical plasma membrane"/>
    <property type="evidence" value="ECO:0007669"/>
    <property type="project" value="TreeGrafter"/>
</dbReference>
<feature type="disulfide bond" evidence="14">
    <location>
        <begin position="1904"/>
        <end position="1922"/>
    </location>
</feature>
<dbReference type="Gene3D" id="2.10.25.10">
    <property type="entry name" value="Laminin"/>
    <property type="match status" value="2"/>
</dbReference>
<feature type="disulfide bond" evidence="14">
    <location>
        <begin position="530"/>
        <end position="545"/>
    </location>
</feature>
<dbReference type="PANTHER" id="PTHR22722:SF12">
    <property type="entry name" value="EGF-LIKE DOMAIN-CONTAINING PROTEIN"/>
    <property type="match status" value="1"/>
</dbReference>
<dbReference type="Gene3D" id="4.10.400.10">
    <property type="entry name" value="Low-density Lipoprotein Receptor"/>
    <property type="match status" value="32"/>
</dbReference>
<feature type="disulfide bond" evidence="14">
    <location>
        <begin position="976"/>
        <end position="994"/>
    </location>
</feature>
<feature type="disulfide bond" evidence="14">
    <location>
        <begin position="1204"/>
        <end position="1219"/>
    </location>
</feature>
<feature type="disulfide bond" evidence="14">
    <location>
        <begin position="1185"/>
        <end position="1197"/>
    </location>
</feature>
<feature type="disulfide bond" evidence="14">
    <location>
        <begin position="596"/>
        <end position="614"/>
    </location>
</feature>
<keyword evidence="6" id="KW-0732">Signal</keyword>
<dbReference type="FunFam" id="4.10.400.10:FF:000024">
    <property type="entry name" value="Low-density lipoprotein RecePtor related"/>
    <property type="match status" value="2"/>
</dbReference>
<feature type="disulfide bond" evidence="14">
    <location>
        <begin position="1836"/>
        <end position="1851"/>
    </location>
</feature>
<feature type="disulfide bond" evidence="14">
    <location>
        <begin position="1296"/>
        <end position="1311"/>
    </location>
</feature>
<dbReference type="Ensembl" id="ENSECRT00000010923.1">
    <property type="protein sequence ID" value="ENSECRP00000010746.1"/>
    <property type="gene ID" value="ENSECRG00000007141.1"/>
</dbReference>
<evidence type="ECO:0000256" key="11">
    <source>
        <dbReference type="ARBA" id="ARBA00023170"/>
    </source>
</evidence>
<dbReference type="SUPFAM" id="SSF63825">
    <property type="entry name" value="YWTD domain"/>
    <property type="match status" value="4"/>
</dbReference>
<keyword evidence="4" id="KW-0254">Endocytosis</keyword>
<dbReference type="PANTHER" id="PTHR22722">
    <property type="entry name" value="LOW-DENSITY LIPOPROTEIN RECEPTOR-RELATED PROTEIN 2-RELATED"/>
    <property type="match status" value="1"/>
</dbReference>
<protein>
    <submittedName>
        <fullName evidence="19">Low-density lipoprotein receptor-related protein 2-like</fullName>
    </submittedName>
</protein>
<feature type="disulfide bond" evidence="14">
    <location>
        <begin position="1462"/>
        <end position="1477"/>
    </location>
</feature>
<feature type="disulfide bond" evidence="14">
    <location>
        <begin position="1362"/>
        <end position="1380"/>
    </location>
</feature>
<dbReference type="PROSITE" id="PS01187">
    <property type="entry name" value="EGF_CA"/>
    <property type="match status" value="1"/>
</dbReference>
<evidence type="ECO:0000256" key="3">
    <source>
        <dbReference type="ARBA" id="ARBA00022536"/>
    </source>
</evidence>
<dbReference type="Gene3D" id="2.120.10.30">
    <property type="entry name" value="TolB, C-terminal domain"/>
    <property type="match status" value="4"/>
</dbReference>
<feature type="disulfide bond" evidence="14">
    <location>
        <begin position="1878"/>
        <end position="1893"/>
    </location>
</feature>
<feature type="disulfide bond" evidence="14">
    <location>
        <begin position="1757"/>
        <end position="1772"/>
    </location>
</feature>
<feature type="compositionally biased region" description="Basic and acidic residues" evidence="16">
    <location>
        <begin position="2674"/>
        <end position="2688"/>
    </location>
</feature>
<evidence type="ECO:0000313" key="19">
    <source>
        <dbReference type="Ensembl" id="ENSECRP00000010746.1"/>
    </source>
</evidence>
<feature type="disulfide bond" evidence="14">
    <location>
        <begin position="1784"/>
        <end position="1802"/>
    </location>
</feature>